<gene>
    <name evidence="6" type="ORF">BED47_22070</name>
</gene>
<keyword evidence="2 5" id="KW-0812">Transmembrane</keyword>
<keyword evidence="4 5" id="KW-0472">Membrane</keyword>
<keyword evidence="3 5" id="KW-1133">Transmembrane helix</keyword>
<reference evidence="6 7" key="1">
    <citation type="submission" date="2016-07" db="EMBL/GenBank/DDBJ databases">
        <authorList>
            <person name="Townsley L."/>
            <person name="Shank E.A."/>
        </authorList>
    </citation>
    <scope>NUCLEOTIDE SEQUENCE [LARGE SCALE GENOMIC DNA]</scope>
    <source>
        <strain evidence="6 7">CH01</strain>
    </source>
</reference>
<sequence>METNKILSSLCYFSVFFAPFLFPIIVYFVAKDQQLKSHSKRAFFSHILPFLTIIILAIISLFTFNTFGDGAGFALIGGFILAFIVNLIVFIWNIVQGIKVLM</sequence>
<protein>
    <recommendedName>
        <fullName evidence="8">DUF4870 domain-containing protein</fullName>
    </recommendedName>
</protein>
<proteinExistence type="predicted"/>
<feature type="transmembrane region" description="Helical" evidence="5">
    <location>
        <begin position="70"/>
        <end position="95"/>
    </location>
</feature>
<dbReference type="Proteomes" id="UP000094580">
    <property type="component" value="Unassembled WGS sequence"/>
</dbReference>
<evidence type="ECO:0000256" key="1">
    <source>
        <dbReference type="ARBA" id="ARBA00004141"/>
    </source>
</evidence>
<organism evidence="6 7">
    <name type="scientific">Gottfriedia luciferensis</name>
    <dbReference type="NCBI Taxonomy" id="178774"/>
    <lineage>
        <taxon>Bacteria</taxon>
        <taxon>Bacillati</taxon>
        <taxon>Bacillota</taxon>
        <taxon>Bacilli</taxon>
        <taxon>Bacillales</taxon>
        <taxon>Bacillaceae</taxon>
        <taxon>Gottfriedia</taxon>
    </lineage>
</organism>
<evidence type="ECO:0000313" key="7">
    <source>
        <dbReference type="Proteomes" id="UP000094580"/>
    </source>
</evidence>
<feature type="transmembrane region" description="Helical" evidence="5">
    <location>
        <begin position="6"/>
        <end position="30"/>
    </location>
</feature>
<evidence type="ECO:0000256" key="3">
    <source>
        <dbReference type="ARBA" id="ARBA00022989"/>
    </source>
</evidence>
<evidence type="ECO:0000256" key="4">
    <source>
        <dbReference type="ARBA" id="ARBA00023136"/>
    </source>
</evidence>
<feature type="transmembrane region" description="Helical" evidence="5">
    <location>
        <begin position="42"/>
        <end position="64"/>
    </location>
</feature>
<comment type="caution">
    <text evidence="6">The sequence shown here is derived from an EMBL/GenBank/DDBJ whole genome shotgun (WGS) entry which is preliminary data.</text>
</comment>
<dbReference type="InterPro" id="IPR019109">
    <property type="entry name" value="MamF_MmsF"/>
</dbReference>
<comment type="subcellular location">
    <subcellularLocation>
        <location evidence="1">Membrane</location>
        <topology evidence="1">Multi-pass membrane protein</topology>
    </subcellularLocation>
</comment>
<keyword evidence="7" id="KW-1185">Reference proteome</keyword>
<evidence type="ECO:0000256" key="2">
    <source>
        <dbReference type="ARBA" id="ARBA00022692"/>
    </source>
</evidence>
<evidence type="ECO:0000256" key="5">
    <source>
        <dbReference type="SAM" id="Phobius"/>
    </source>
</evidence>
<name>A0ABX2ZPM6_9BACI</name>
<accession>A0ABX2ZPM6</accession>
<evidence type="ECO:0000313" key="6">
    <source>
        <dbReference type="EMBL" id="ODG91701.1"/>
    </source>
</evidence>
<dbReference type="Pfam" id="PF09685">
    <property type="entry name" value="MamF_MmsF"/>
    <property type="match status" value="1"/>
</dbReference>
<evidence type="ECO:0008006" key="8">
    <source>
        <dbReference type="Google" id="ProtNLM"/>
    </source>
</evidence>
<dbReference type="EMBL" id="MDKC01000015">
    <property type="protein sequence ID" value="ODG91701.1"/>
    <property type="molecule type" value="Genomic_DNA"/>
</dbReference>
<dbReference type="RefSeq" id="WP_069033916.1">
    <property type="nucleotide sequence ID" value="NZ_MDKC01000015.1"/>
</dbReference>